<comment type="subcellular location">
    <subcellularLocation>
        <location evidence="1">Cell membrane</location>
        <topology evidence="1">Multi-pass membrane protein</topology>
    </subcellularLocation>
</comment>
<evidence type="ECO:0000313" key="9">
    <source>
        <dbReference type="Proteomes" id="UP000054823"/>
    </source>
</evidence>
<dbReference type="GO" id="GO:0005886">
    <property type="term" value="C:plasma membrane"/>
    <property type="evidence" value="ECO:0007669"/>
    <property type="project" value="UniProtKB-SubCell"/>
</dbReference>
<dbReference type="PANTHER" id="PTHR30086">
    <property type="entry name" value="ARGININE EXPORTER PROTEIN ARGO"/>
    <property type="match status" value="1"/>
</dbReference>
<dbReference type="Proteomes" id="UP000054823">
    <property type="component" value="Unassembled WGS sequence"/>
</dbReference>
<feature type="transmembrane region" description="Helical" evidence="7">
    <location>
        <begin position="12"/>
        <end position="33"/>
    </location>
</feature>
<evidence type="ECO:0000256" key="5">
    <source>
        <dbReference type="ARBA" id="ARBA00022989"/>
    </source>
</evidence>
<dbReference type="PANTHER" id="PTHR30086:SF14">
    <property type="entry name" value="HOMOSERINE_HOMOSERINE LACTONE EFFLUX PROTEIN"/>
    <property type="match status" value="1"/>
</dbReference>
<keyword evidence="4 7" id="KW-0812">Transmembrane</keyword>
<organism evidence="8 9">
    <name type="scientific">Shimia marina</name>
    <dbReference type="NCBI Taxonomy" id="321267"/>
    <lineage>
        <taxon>Bacteria</taxon>
        <taxon>Pseudomonadati</taxon>
        <taxon>Pseudomonadota</taxon>
        <taxon>Alphaproteobacteria</taxon>
        <taxon>Rhodobacterales</taxon>
        <taxon>Roseobacteraceae</taxon>
    </lineage>
</organism>
<dbReference type="RefSeq" id="WP_083498941.1">
    <property type="nucleotide sequence ID" value="NZ_CYPW01000006.1"/>
</dbReference>
<gene>
    <name evidence="8" type="primary">leuE</name>
    <name evidence="8" type="ORF">SHM7688_00477</name>
</gene>
<accession>A0A0N7LRK1</accession>
<feature type="transmembrane region" description="Helical" evidence="7">
    <location>
        <begin position="45"/>
        <end position="74"/>
    </location>
</feature>
<keyword evidence="9" id="KW-1185">Reference proteome</keyword>
<protein>
    <submittedName>
        <fullName evidence="8">Leucine efflux protein</fullName>
    </submittedName>
</protein>
<evidence type="ECO:0000256" key="6">
    <source>
        <dbReference type="ARBA" id="ARBA00023136"/>
    </source>
</evidence>
<sequence>MFETFMQMDSVTLWAFMAASLVMYLTPGADMMFTIASGISGGPKAGFAATVGVTLGLVVHITLAAAGLAVLVAASPTALMVIRYAGAAYLAVLAYQAWTAKPMSENAEGRSDVLRAVRRGFLTNMLNPKIILFILAFLPQFTTPEVGPIWQQIAILGAMFASGGFVVVSVIGISAGVVGAKLAQATGILNKIAATLFGGLAAKLVLD</sequence>
<evidence type="ECO:0000256" key="4">
    <source>
        <dbReference type="ARBA" id="ARBA00022692"/>
    </source>
</evidence>
<evidence type="ECO:0000256" key="2">
    <source>
        <dbReference type="ARBA" id="ARBA00007928"/>
    </source>
</evidence>
<proteinExistence type="inferred from homology"/>
<evidence type="ECO:0000256" key="1">
    <source>
        <dbReference type="ARBA" id="ARBA00004651"/>
    </source>
</evidence>
<feature type="transmembrane region" description="Helical" evidence="7">
    <location>
        <begin position="153"/>
        <end position="176"/>
    </location>
</feature>
<keyword evidence="3" id="KW-1003">Cell membrane</keyword>
<dbReference type="InterPro" id="IPR001123">
    <property type="entry name" value="LeuE-type"/>
</dbReference>
<evidence type="ECO:0000256" key="7">
    <source>
        <dbReference type="SAM" id="Phobius"/>
    </source>
</evidence>
<evidence type="ECO:0000313" key="8">
    <source>
        <dbReference type="EMBL" id="CUH51044.1"/>
    </source>
</evidence>
<dbReference type="Pfam" id="PF01810">
    <property type="entry name" value="LysE"/>
    <property type="match status" value="1"/>
</dbReference>
<dbReference type="AlphaFoldDB" id="A0A0N7LRK1"/>
<dbReference type="EMBL" id="CYPW01000006">
    <property type="protein sequence ID" value="CUH51044.1"/>
    <property type="molecule type" value="Genomic_DNA"/>
</dbReference>
<comment type="similarity">
    <text evidence="2">Belongs to the Rht family.</text>
</comment>
<reference evidence="8 9" key="1">
    <citation type="submission" date="2015-09" db="EMBL/GenBank/DDBJ databases">
        <authorList>
            <consortium name="Swine Surveillance"/>
        </authorList>
    </citation>
    <scope>NUCLEOTIDE SEQUENCE [LARGE SCALE GENOMIC DNA]</scope>
    <source>
        <strain evidence="8 9">CECT 7688</strain>
    </source>
</reference>
<dbReference type="PIRSF" id="PIRSF006324">
    <property type="entry name" value="LeuE"/>
    <property type="match status" value="1"/>
</dbReference>
<keyword evidence="5 7" id="KW-1133">Transmembrane helix</keyword>
<name>A0A0N7LRK1_9RHOB</name>
<feature type="transmembrane region" description="Helical" evidence="7">
    <location>
        <begin position="121"/>
        <end position="141"/>
    </location>
</feature>
<keyword evidence="6 7" id="KW-0472">Membrane</keyword>
<dbReference type="STRING" id="321267.SHM7688_00477"/>
<dbReference type="GO" id="GO:0042970">
    <property type="term" value="F:homoserine transmembrane transporter activity"/>
    <property type="evidence" value="ECO:0007669"/>
    <property type="project" value="TreeGrafter"/>
</dbReference>
<evidence type="ECO:0000256" key="3">
    <source>
        <dbReference type="ARBA" id="ARBA00022475"/>
    </source>
</evidence>